<organism evidence="7 8">
    <name type="scientific">Umboniibacter marinipuniceus</name>
    <dbReference type="NCBI Taxonomy" id="569599"/>
    <lineage>
        <taxon>Bacteria</taxon>
        <taxon>Pseudomonadati</taxon>
        <taxon>Pseudomonadota</taxon>
        <taxon>Gammaproteobacteria</taxon>
        <taxon>Cellvibrionales</taxon>
        <taxon>Cellvibrionaceae</taxon>
        <taxon>Umboniibacter</taxon>
    </lineage>
</organism>
<dbReference type="InterPro" id="IPR006195">
    <property type="entry name" value="aa-tRNA-synth_II"/>
</dbReference>
<dbReference type="PRINTS" id="PR00982">
    <property type="entry name" value="TRNASYNTHLYS"/>
</dbReference>
<comment type="subunit">
    <text evidence="1">Homodimer.</text>
</comment>
<dbReference type="FunFam" id="3.30.930.10:FF:000017">
    <property type="entry name" value="Elongation factor P--(R)-beta-lysine ligase"/>
    <property type="match status" value="1"/>
</dbReference>
<dbReference type="PANTHER" id="PTHR42918">
    <property type="entry name" value="LYSYL-TRNA SYNTHETASE"/>
    <property type="match status" value="1"/>
</dbReference>
<evidence type="ECO:0000256" key="3">
    <source>
        <dbReference type="ARBA" id="ARBA00022741"/>
    </source>
</evidence>
<comment type="caution">
    <text evidence="7">The sequence shown here is derived from an EMBL/GenBank/DDBJ whole genome shotgun (WGS) entry which is preliminary data.</text>
</comment>
<evidence type="ECO:0000313" key="8">
    <source>
        <dbReference type="Proteomes" id="UP000267187"/>
    </source>
</evidence>
<proteinExistence type="predicted"/>
<dbReference type="InterPro" id="IPR004525">
    <property type="entry name" value="EpmA"/>
</dbReference>
<dbReference type="SUPFAM" id="SSF55681">
    <property type="entry name" value="Class II aaRS and biotin synthetases"/>
    <property type="match status" value="1"/>
</dbReference>
<dbReference type="RefSeq" id="WP_121875667.1">
    <property type="nucleotide sequence ID" value="NZ_REFJ01000001.1"/>
</dbReference>
<evidence type="ECO:0000256" key="4">
    <source>
        <dbReference type="ARBA" id="ARBA00022840"/>
    </source>
</evidence>
<dbReference type="AlphaFoldDB" id="A0A3M0AHT6"/>
<evidence type="ECO:0000259" key="6">
    <source>
        <dbReference type="PROSITE" id="PS50862"/>
    </source>
</evidence>
<feature type="domain" description="Aminoacyl-transfer RNA synthetases class-II family profile" evidence="6">
    <location>
        <begin position="16"/>
        <end position="311"/>
    </location>
</feature>
<reference evidence="7 8" key="1">
    <citation type="submission" date="2018-10" db="EMBL/GenBank/DDBJ databases">
        <title>Genomic Encyclopedia of Type Strains, Phase IV (KMG-IV): sequencing the most valuable type-strain genomes for metagenomic binning, comparative biology and taxonomic classification.</title>
        <authorList>
            <person name="Goeker M."/>
        </authorList>
    </citation>
    <scope>NUCLEOTIDE SEQUENCE [LARGE SCALE GENOMIC DNA]</scope>
    <source>
        <strain evidence="7 8">DSM 25080</strain>
    </source>
</reference>
<comment type="catalytic activity">
    <reaction evidence="5">
        <text>D-beta-lysine + L-lysyl-[protein] + ATP = N(6)-((3R)-3,6-diaminohexanoyl)-L-lysyl-[protein] + AMP + diphosphate + H(+)</text>
        <dbReference type="Rhea" id="RHEA:83435"/>
        <dbReference type="Rhea" id="RHEA-COMP:9752"/>
        <dbReference type="Rhea" id="RHEA-COMP:20131"/>
        <dbReference type="ChEBI" id="CHEBI:15378"/>
        <dbReference type="ChEBI" id="CHEBI:29969"/>
        <dbReference type="ChEBI" id="CHEBI:30616"/>
        <dbReference type="ChEBI" id="CHEBI:33019"/>
        <dbReference type="ChEBI" id="CHEBI:84138"/>
        <dbReference type="ChEBI" id="CHEBI:156053"/>
        <dbReference type="ChEBI" id="CHEBI:456215"/>
    </reaction>
    <physiologicalReaction direction="left-to-right" evidence="5">
        <dbReference type="Rhea" id="RHEA:83436"/>
    </physiologicalReaction>
</comment>
<evidence type="ECO:0000256" key="5">
    <source>
        <dbReference type="ARBA" id="ARBA00052794"/>
    </source>
</evidence>
<dbReference type="NCBIfam" id="TIGR00462">
    <property type="entry name" value="genX"/>
    <property type="match status" value="1"/>
</dbReference>
<protein>
    <submittedName>
        <fullName evidence="7">Lysyl-tRNA synthetase class 2</fullName>
    </submittedName>
</protein>
<evidence type="ECO:0000256" key="2">
    <source>
        <dbReference type="ARBA" id="ARBA00022598"/>
    </source>
</evidence>
<dbReference type="PROSITE" id="PS50862">
    <property type="entry name" value="AA_TRNA_LIGASE_II"/>
    <property type="match status" value="1"/>
</dbReference>
<dbReference type="Gene3D" id="3.30.930.10">
    <property type="entry name" value="Bira Bifunctional Protein, Domain 2"/>
    <property type="match status" value="1"/>
</dbReference>
<dbReference type="GO" id="GO:0004824">
    <property type="term" value="F:lysine-tRNA ligase activity"/>
    <property type="evidence" value="ECO:0007669"/>
    <property type="project" value="InterPro"/>
</dbReference>
<keyword evidence="2" id="KW-0436">Ligase</keyword>
<keyword evidence="8" id="KW-1185">Reference proteome</keyword>
<keyword evidence="7" id="KW-0030">Aminoacyl-tRNA synthetase</keyword>
<dbReference type="Proteomes" id="UP000267187">
    <property type="component" value="Unassembled WGS sequence"/>
</dbReference>
<dbReference type="Pfam" id="PF00152">
    <property type="entry name" value="tRNA-synt_2"/>
    <property type="match status" value="1"/>
</dbReference>
<name>A0A3M0AHT6_9GAMM</name>
<dbReference type="InterPro" id="IPR004364">
    <property type="entry name" value="Aa-tRNA-synt_II"/>
</dbReference>
<keyword evidence="3" id="KW-0547">Nucleotide-binding</keyword>
<dbReference type="GO" id="GO:0005524">
    <property type="term" value="F:ATP binding"/>
    <property type="evidence" value="ECO:0007669"/>
    <property type="project" value="UniProtKB-KW"/>
</dbReference>
<dbReference type="InterPro" id="IPR018149">
    <property type="entry name" value="Lys-tRNA-synth_II_C"/>
</dbReference>
<dbReference type="GO" id="GO:0005829">
    <property type="term" value="C:cytosol"/>
    <property type="evidence" value="ECO:0007669"/>
    <property type="project" value="TreeGrafter"/>
</dbReference>
<dbReference type="PANTHER" id="PTHR42918:SF6">
    <property type="entry name" value="ELONGATION FACTOR P--(R)-BETA-LYSINE LIGASE"/>
    <property type="match status" value="1"/>
</dbReference>
<evidence type="ECO:0000256" key="1">
    <source>
        <dbReference type="ARBA" id="ARBA00011738"/>
    </source>
</evidence>
<dbReference type="GO" id="GO:0006430">
    <property type="term" value="P:lysyl-tRNA aminoacylation"/>
    <property type="evidence" value="ECO:0007669"/>
    <property type="project" value="InterPro"/>
</dbReference>
<keyword evidence="4" id="KW-0067">ATP-binding</keyword>
<dbReference type="NCBIfam" id="NF006828">
    <property type="entry name" value="PRK09350.1"/>
    <property type="match status" value="1"/>
</dbReference>
<accession>A0A3M0AHT6</accession>
<evidence type="ECO:0000313" key="7">
    <source>
        <dbReference type="EMBL" id="RMA82328.1"/>
    </source>
</evidence>
<dbReference type="InterPro" id="IPR045864">
    <property type="entry name" value="aa-tRNA-synth_II/BPL/LPL"/>
</dbReference>
<dbReference type="EMBL" id="REFJ01000001">
    <property type="protein sequence ID" value="RMA82328.1"/>
    <property type="molecule type" value="Genomic_DNA"/>
</dbReference>
<dbReference type="GO" id="GO:0000049">
    <property type="term" value="F:tRNA binding"/>
    <property type="evidence" value="ECO:0007669"/>
    <property type="project" value="TreeGrafter"/>
</dbReference>
<sequence length="311" mass="34499">MVSWRPTASLQSLQQRAKILADIRQFLAKRGILEIEVPLLSAAGGTDLNIELLKIEGEDRWLASSPEFPLKRLVAAGYGDVYALQKVFRKGESGRRHNSEFTMLEWYRVGFDEFQLMDEVEALCQAVFNMPAATQVSYRKLFIDSVNLDPFTINDTELAAVGAGLSGLDPTALARDGWLDVIFSHAIEPELDAPVFIFDFPASQSALAKITNRDYGQVAQRFELVYQGVELANGYFELTDGEEQRQRFERELALRAHQKKAVVAMDEHLIAALNSAMPSCAGVAMGVDRICMLAAATQTLSEVISFDDNNA</sequence>
<gene>
    <name evidence="7" type="ORF">DFR27_0277</name>
</gene>
<dbReference type="OrthoDB" id="9802326at2"/>